<sequence length="67" mass="7864">MKELQPHQQRVVEESEQLQEKIARLGVFIDSSGIFREMCEEDKLLLCAQLAAMNAYYTILQTRIMKF</sequence>
<organism evidence="1">
    <name type="scientific">Salmonella enterica subsp. enterica serovar Mapo</name>
    <dbReference type="NCBI Taxonomy" id="2564752"/>
    <lineage>
        <taxon>Bacteria</taxon>
        <taxon>Pseudomonadati</taxon>
        <taxon>Pseudomonadota</taxon>
        <taxon>Gammaproteobacteria</taxon>
        <taxon>Enterobacterales</taxon>
        <taxon>Enterobacteriaceae</taxon>
        <taxon>Salmonella</taxon>
    </lineage>
</organism>
<dbReference type="InterPro" id="IPR054052">
    <property type="entry name" value="Y16Q-like"/>
</dbReference>
<gene>
    <name evidence="1" type="ORF">E0940_11035</name>
</gene>
<proteinExistence type="predicted"/>
<accession>A0A5H7II38</accession>
<protein>
    <submittedName>
        <fullName evidence="1">Uncharacterized protein</fullName>
    </submittedName>
</protein>
<dbReference type="EMBL" id="AAIETE010000007">
    <property type="protein sequence ID" value="ECD4527331.1"/>
    <property type="molecule type" value="Genomic_DNA"/>
</dbReference>
<dbReference type="AlphaFoldDB" id="A0A5H7II38"/>
<evidence type="ECO:0000313" key="1">
    <source>
        <dbReference type="EMBL" id="ECD4527331.1"/>
    </source>
</evidence>
<dbReference type="Pfam" id="PF21825">
    <property type="entry name" value="crAss001_48"/>
    <property type="match status" value="1"/>
</dbReference>
<name>A0A5H7II38_SALET</name>
<reference evidence="1" key="1">
    <citation type="submission" date="2019-03" db="EMBL/GenBank/DDBJ databases">
        <authorList>
            <person name="Ashton P.M."/>
            <person name="Dallman T."/>
            <person name="Nair S."/>
            <person name="De Pinna E."/>
            <person name="Peters T."/>
            <person name="Grant K."/>
        </authorList>
    </citation>
    <scope>NUCLEOTIDE SEQUENCE</scope>
    <source>
        <strain evidence="1">266927</strain>
    </source>
</reference>
<comment type="caution">
    <text evidence="1">The sequence shown here is derived from an EMBL/GenBank/DDBJ whole genome shotgun (WGS) entry which is preliminary data.</text>
</comment>